<dbReference type="InParanoid" id="A2EVC8"/>
<dbReference type="PANTHER" id="PTHR31751:SF7">
    <property type="entry name" value="THAP-TYPE DOMAIN-CONTAINING PROTEIN"/>
    <property type="match status" value="1"/>
</dbReference>
<dbReference type="VEuPathDB" id="TrichDB:TVAG_489180"/>
<dbReference type="PANTHER" id="PTHR31751">
    <property type="entry name" value="SI:CH211-108C17.2-RELATED-RELATED"/>
    <property type="match status" value="1"/>
</dbReference>
<dbReference type="Proteomes" id="UP000001542">
    <property type="component" value="Unassembled WGS sequence"/>
</dbReference>
<reference evidence="1" key="2">
    <citation type="journal article" date="2007" name="Science">
        <title>Draft genome sequence of the sexually transmitted pathogen Trichomonas vaginalis.</title>
        <authorList>
            <person name="Carlton J.M."/>
            <person name="Hirt R.P."/>
            <person name="Silva J.C."/>
            <person name="Delcher A.L."/>
            <person name="Schatz M."/>
            <person name="Zhao Q."/>
            <person name="Wortman J.R."/>
            <person name="Bidwell S.L."/>
            <person name="Alsmark U.C.M."/>
            <person name="Besteiro S."/>
            <person name="Sicheritz-Ponten T."/>
            <person name="Noel C.J."/>
            <person name="Dacks J.B."/>
            <person name="Foster P.G."/>
            <person name="Simillion C."/>
            <person name="Van de Peer Y."/>
            <person name="Miranda-Saavedra D."/>
            <person name="Barton G.J."/>
            <person name="Westrop G.D."/>
            <person name="Mueller S."/>
            <person name="Dessi D."/>
            <person name="Fiori P.L."/>
            <person name="Ren Q."/>
            <person name="Paulsen I."/>
            <person name="Zhang H."/>
            <person name="Bastida-Corcuera F.D."/>
            <person name="Simoes-Barbosa A."/>
            <person name="Brown M.T."/>
            <person name="Hayes R.D."/>
            <person name="Mukherjee M."/>
            <person name="Okumura C.Y."/>
            <person name="Schneider R."/>
            <person name="Smith A.J."/>
            <person name="Vanacova S."/>
            <person name="Villalvazo M."/>
            <person name="Haas B.J."/>
            <person name="Pertea M."/>
            <person name="Feldblyum T.V."/>
            <person name="Utterback T.R."/>
            <person name="Shu C.L."/>
            <person name="Osoegawa K."/>
            <person name="de Jong P.J."/>
            <person name="Hrdy I."/>
            <person name="Horvathova L."/>
            <person name="Zubacova Z."/>
            <person name="Dolezal P."/>
            <person name="Malik S.B."/>
            <person name="Logsdon J.M. Jr."/>
            <person name="Henze K."/>
            <person name="Gupta A."/>
            <person name="Wang C.C."/>
            <person name="Dunne R.L."/>
            <person name="Upcroft J.A."/>
            <person name="Upcroft P."/>
            <person name="White O."/>
            <person name="Salzberg S.L."/>
            <person name="Tang P."/>
            <person name="Chiu C.-H."/>
            <person name="Lee Y.-S."/>
            <person name="Embley T.M."/>
            <person name="Coombs G.H."/>
            <person name="Mottram J.C."/>
            <person name="Tachezy J."/>
            <person name="Fraser-Liggett C.M."/>
            <person name="Johnson P.J."/>
        </authorList>
    </citation>
    <scope>NUCLEOTIDE SEQUENCE [LARGE SCALE GENOMIC DNA]</scope>
    <source>
        <strain evidence="1">G3</strain>
    </source>
</reference>
<sequence length="232" mass="27598">MLAWNSITPPSKSTYYRNLHRVENAICRMAEESCKHYWDAMDHNTIIAFDGSWSQRRNAFHCITDFIDTKNRKIVYFSIKEKNNHKLFGNFAGASNGMEVSGVKDFVKYAKYDKRISGFCHDRDAKSSNVFANSQWNIPEYIDKNHMTKSFDKIFKEVNSKYQRKLFGLRARLRNYLNVLYYLDESVDEKKKHWMNSLNHYCGDHSECLHSREDNKSKIKSKKKKTREFVWD</sequence>
<protein>
    <submittedName>
        <fullName evidence="1">Uncharacterized protein</fullName>
    </submittedName>
</protein>
<proteinExistence type="predicted"/>
<dbReference type="AlphaFoldDB" id="A2EVC8"/>
<evidence type="ECO:0000313" key="1">
    <source>
        <dbReference type="EMBL" id="EAY03374.1"/>
    </source>
</evidence>
<keyword evidence="2" id="KW-1185">Reference proteome</keyword>
<organism evidence="1 2">
    <name type="scientific">Trichomonas vaginalis (strain ATCC PRA-98 / G3)</name>
    <dbReference type="NCBI Taxonomy" id="412133"/>
    <lineage>
        <taxon>Eukaryota</taxon>
        <taxon>Metamonada</taxon>
        <taxon>Parabasalia</taxon>
        <taxon>Trichomonadida</taxon>
        <taxon>Trichomonadidae</taxon>
        <taxon>Trichomonas</taxon>
    </lineage>
</organism>
<evidence type="ECO:0000313" key="2">
    <source>
        <dbReference type="Proteomes" id="UP000001542"/>
    </source>
</evidence>
<dbReference type="VEuPathDB" id="TrichDB:TVAGG3_0450170"/>
<accession>A2EVC8</accession>
<reference evidence="1" key="1">
    <citation type="submission" date="2006-10" db="EMBL/GenBank/DDBJ databases">
        <authorList>
            <person name="Amadeo P."/>
            <person name="Zhao Q."/>
            <person name="Wortman J."/>
            <person name="Fraser-Liggett C."/>
            <person name="Carlton J."/>
        </authorList>
    </citation>
    <scope>NUCLEOTIDE SEQUENCE</scope>
    <source>
        <strain evidence="1">G3</strain>
    </source>
</reference>
<gene>
    <name evidence="1" type="ORF">TVAG_489180</name>
</gene>
<dbReference type="EMBL" id="DS113506">
    <property type="protein sequence ID" value="EAY03374.1"/>
    <property type="molecule type" value="Genomic_DNA"/>
</dbReference>
<name>A2EVC8_TRIV3</name>
<dbReference type="RefSeq" id="XP_001315597.1">
    <property type="nucleotide sequence ID" value="XM_001315562.1"/>
</dbReference>
<dbReference type="KEGG" id="tva:4761219"/>